<accession>A0A843XE83</accession>
<evidence type="ECO:0000313" key="2">
    <source>
        <dbReference type="Proteomes" id="UP000652761"/>
    </source>
</evidence>
<dbReference type="Proteomes" id="UP000652761">
    <property type="component" value="Unassembled WGS sequence"/>
</dbReference>
<dbReference type="AlphaFoldDB" id="A0A843XE83"/>
<comment type="caution">
    <text evidence="1">The sequence shown here is derived from an EMBL/GenBank/DDBJ whole genome shotgun (WGS) entry which is preliminary data.</text>
</comment>
<name>A0A843XE83_COLES</name>
<keyword evidence="2" id="KW-1185">Reference proteome</keyword>
<dbReference type="EMBL" id="NMUH01007617">
    <property type="protein sequence ID" value="MQM17555.1"/>
    <property type="molecule type" value="Genomic_DNA"/>
</dbReference>
<gene>
    <name evidence="1" type="ORF">Taro_050527</name>
</gene>
<proteinExistence type="predicted"/>
<sequence length="132" mass="14493">MRLRGSVRGDGRAPVIDFGVEGKTVVRTEALSRLQSSLGWSGIPRMVGVLPSADQSVLLTASLLVAPKPPREARRRTIVQPDYGDYCCGYLCSCPHSDETWRSGPGSRVRLLSSGRARIGQRRWGSSRRPRS</sequence>
<protein>
    <submittedName>
        <fullName evidence="1">Uncharacterized protein</fullName>
    </submittedName>
</protein>
<reference evidence="1" key="1">
    <citation type="submission" date="2017-07" db="EMBL/GenBank/DDBJ databases">
        <title>Taro Niue Genome Assembly and Annotation.</title>
        <authorList>
            <person name="Atibalentja N."/>
            <person name="Keating K."/>
            <person name="Fields C.J."/>
        </authorList>
    </citation>
    <scope>NUCLEOTIDE SEQUENCE</scope>
    <source>
        <strain evidence="1">Niue_2</strain>
        <tissue evidence="1">Leaf</tissue>
    </source>
</reference>
<evidence type="ECO:0000313" key="1">
    <source>
        <dbReference type="EMBL" id="MQM17555.1"/>
    </source>
</evidence>
<organism evidence="1 2">
    <name type="scientific">Colocasia esculenta</name>
    <name type="common">Wild taro</name>
    <name type="synonym">Arum esculentum</name>
    <dbReference type="NCBI Taxonomy" id="4460"/>
    <lineage>
        <taxon>Eukaryota</taxon>
        <taxon>Viridiplantae</taxon>
        <taxon>Streptophyta</taxon>
        <taxon>Embryophyta</taxon>
        <taxon>Tracheophyta</taxon>
        <taxon>Spermatophyta</taxon>
        <taxon>Magnoliopsida</taxon>
        <taxon>Liliopsida</taxon>
        <taxon>Araceae</taxon>
        <taxon>Aroideae</taxon>
        <taxon>Colocasieae</taxon>
        <taxon>Colocasia</taxon>
    </lineage>
</organism>